<name>A0A850Q7M5_9RHOB</name>
<organism evidence="1 2">
    <name type="scientific">Donghicola mangrovi</name>
    <dbReference type="NCBI Taxonomy" id="2729614"/>
    <lineage>
        <taxon>Bacteria</taxon>
        <taxon>Pseudomonadati</taxon>
        <taxon>Pseudomonadota</taxon>
        <taxon>Alphaproteobacteria</taxon>
        <taxon>Rhodobacterales</taxon>
        <taxon>Roseobacteraceae</taxon>
        <taxon>Donghicola</taxon>
    </lineage>
</organism>
<dbReference type="Proteomes" id="UP000592216">
    <property type="component" value="Unassembled WGS sequence"/>
</dbReference>
<gene>
    <name evidence="1" type="ORF">HJ536_16430</name>
</gene>
<dbReference type="RefSeq" id="WP_177158547.1">
    <property type="nucleotide sequence ID" value="NZ_JABCJE010000010.1"/>
</dbReference>
<proteinExistence type="predicted"/>
<evidence type="ECO:0000313" key="2">
    <source>
        <dbReference type="Proteomes" id="UP000592216"/>
    </source>
</evidence>
<protein>
    <submittedName>
        <fullName evidence="1">Uncharacterized protein</fullName>
    </submittedName>
</protein>
<dbReference type="AlphaFoldDB" id="A0A850Q7M5"/>
<dbReference type="EMBL" id="JABCJE010000010">
    <property type="protein sequence ID" value="NVO24943.1"/>
    <property type="molecule type" value="Genomic_DNA"/>
</dbReference>
<reference evidence="1 2" key="1">
    <citation type="submission" date="2020-04" db="EMBL/GenBank/DDBJ databases">
        <title>Donghicola sp., a member of the Rhodobacteraceae family isolated from mangrove forest in Thailand.</title>
        <authorList>
            <person name="Charoenyingcharoen P."/>
            <person name="Yukphan P."/>
        </authorList>
    </citation>
    <scope>NUCLEOTIDE SEQUENCE [LARGE SCALE GENOMIC DNA]</scope>
    <source>
        <strain evidence="1 2">B5-SW-15</strain>
    </source>
</reference>
<comment type="caution">
    <text evidence="1">The sequence shown here is derived from an EMBL/GenBank/DDBJ whole genome shotgun (WGS) entry which is preliminary data.</text>
</comment>
<evidence type="ECO:0000313" key="1">
    <source>
        <dbReference type="EMBL" id="NVO24943.1"/>
    </source>
</evidence>
<accession>A0A850Q7M5</accession>
<sequence>MMDPTRYFPPEYATQSAFDGNDNVCIGDLAISIPVRFAHEKRPTGFPIDLLLSQRLRVRLFL</sequence>